<gene>
    <name evidence="2" type="ORF">GCM10020366_15060</name>
</gene>
<organism evidence="2 3">
    <name type="scientific">Saccharopolyspora gregorii</name>
    <dbReference type="NCBI Taxonomy" id="33914"/>
    <lineage>
        <taxon>Bacteria</taxon>
        <taxon>Bacillati</taxon>
        <taxon>Actinomycetota</taxon>
        <taxon>Actinomycetes</taxon>
        <taxon>Pseudonocardiales</taxon>
        <taxon>Pseudonocardiaceae</taxon>
        <taxon>Saccharopolyspora</taxon>
    </lineage>
</organism>
<dbReference type="NCBIfam" id="TIGR00762">
    <property type="entry name" value="DegV"/>
    <property type="match status" value="1"/>
</dbReference>
<dbReference type="PANTHER" id="PTHR33434">
    <property type="entry name" value="DEGV DOMAIN-CONTAINING PROTEIN DR_1986-RELATED"/>
    <property type="match status" value="1"/>
</dbReference>
<dbReference type="InterPro" id="IPR043168">
    <property type="entry name" value="DegV_C"/>
</dbReference>
<keyword evidence="1" id="KW-0446">Lipid-binding</keyword>
<dbReference type="InterPro" id="IPR050270">
    <property type="entry name" value="DegV_domain_contain"/>
</dbReference>
<evidence type="ECO:0000313" key="2">
    <source>
        <dbReference type="EMBL" id="GAA3355344.1"/>
    </source>
</evidence>
<reference evidence="3" key="1">
    <citation type="journal article" date="2019" name="Int. J. Syst. Evol. Microbiol.">
        <title>The Global Catalogue of Microorganisms (GCM) 10K type strain sequencing project: providing services to taxonomists for standard genome sequencing and annotation.</title>
        <authorList>
            <consortium name="The Broad Institute Genomics Platform"/>
            <consortium name="The Broad Institute Genome Sequencing Center for Infectious Disease"/>
            <person name="Wu L."/>
            <person name="Ma J."/>
        </authorList>
    </citation>
    <scope>NUCLEOTIDE SEQUENCE [LARGE SCALE GENOMIC DNA]</scope>
    <source>
        <strain evidence="3">JCM 9687</strain>
    </source>
</reference>
<sequence>MTSLHAMKHHVAIVTDSTASIPPDVAEQLNICVIQLELTIGDQENDERRIPHAELAQALRDGTHVETGPPPPPAFFWNYNDAASSGAEAIVSVHISEGLSQTCQSARTAAEEISLPVFVVDSRLCGLGMGFPVIAAAEAAAAGGSTQGVLGVLDRRLRSTTQMIYVDTLEYLRRSGRVGRAQAFFGQALSIKPVLVLREGILEPMVKGRGPERALKKAIREAVARAGYGPVDIGIEHFQYGERAHEIAEQLRAQLPQARRVVVAETSAIIGAHAGPGALGLTVSPAT</sequence>
<name>A0ABP6RNF9_9PSEU</name>
<dbReference type="SUPFAM" id="SSF82549">
    <property type="entry name" value="DAK1/DegV-like"/>
    <property type="match status" value="1"/>
</dbReference>
<dbReference type="Proteomes" id="UP001500483">
    <property type="component" value="Unassembled WGS sequence"/>
</dbReference>
<dbReference type="Pfam" id="PF02645">
    <property type="entry name" value="DegV"/>
    <property type="match status" value="1"/>
</dbReference>
<dbReference type="Gene3D" id="3.30.1180.10">
    <property type="match status" value="1"/>
</dbReference>
<accession>A0ABP6RNF9</accession>
<dbReference type="EMBL" id="BAAAYK010000038">
    <property type="protein sequence ID" value="GAA3355344.1"/>
    <property type="molecule type" value="Genomic_DNA"/>
</dbReference>
<keyword evidence="3" id="KW-1185">Reference proteome</keyword>
<proteinExistence type="predicted"/>
<comment type="caution">
    <text evidence="2">The sequence shown here is derived from an EMBL/GenBank/DDBJ whole genome shotgun (WGS) entry which is preliminary data.</text>
</comment>
<dbReference type="InterPro" id="IPR003797">
    <property type="entry name" value="DegV"/>
</dbReference>
<protein>
    <submittedName>
        <fullName evidence="2">DegV family protein</fullName>
    </submittedName>
</protein>
<dbReference type="PROSITE" id="PS51482">
    <property type="entry name" value="DEGV"/>
    <property type="match status" value="1"/>
</dbReference>
<evidence type="ECO:0000256" key="1">
    <source>
        <dbReference type="ARBA" id="ARBA00023121"/>
    </source>
</evidence>
<dbReference type="PANTHER" id="PTHR33434:SF2">
    <property type="entry name" value="FATTY ACID-BINDING PROTEIN TM_1468"/>
    <property type="match status" value="1"/>
</dbReference>
<evidence type="ECO:0000313" key="3">
    <source>
        <dbReference type="Proteomes" id="UP001500483"/>
    </source>
</evidence>
<dbReference type="Gene3D" id="3.40.50.10170">
    <property type="match status" value="1"/>
</dbReference>